<keyword evidence="3" id="KW-1185">Reference proteome</keyword>
<evidence type="ECO:0000313" key="2">
    <source>
        <dbReference type="EMBL" id="KAL3888639.1"/>
    </source>
</evidence>
<comment type="caution">
    <text evidence="2">The sequence shown here is derived from an EMBL/GenBank/DDBJ whole genome shotgun (WGS) entry which is preliminary data.</text>
</comment>
<protein>
    <submittedName>
        <fullName evidence="2">Uncharacterized protein</fullName>
    </submittedName>
</protein>
<proteinExistence type="predicted"/>
<dbReference type="EMBL" id="JBJQND010000001">
    <property type="protein sequence ID" value="KAL3888639.1"/>
    <property type="molecule type" value="Genomic_DNA"/>
</dbReference>
<dbReference type="AlphaFoldDB" id="A0ABD3XQX9"/>
<organism evidence="2 3">
    <name type="scientific">Sinanodonta woodiana</name>
    <name type="common">Chinese pond mussel</name>
    <name type="synonym">Anodonta woodiana</name>
    <dbReference type="NCBI Taxonomy" id="1069815"/>
    <lineage>
        <taxon>Eukaryota</taxon>
        <taxon>Metazoa</taxon>
        <taxon>Spiralia</taxon>
        <taxon>Lophotrochozoa</taxon>
        <taxon>Mollusca</taxon>
        <taxon>Bivalvia</taxon>
        <taxon>Autobranchia</taxon>
        <taxon>Heteroconchia</taxon>
        <taxon>Palaeoheterodonta</taxon>
        <taxon>Unionida</taxon>
        <taxon>Unionoidea</taxon>
        <taxon>Unionidae</taxon>
        <taxon>Unioninae</taxon>
        <taxon>Sinanodonta</taxon>
    </lineage>
</organism>
<accession>A0ABD3XQX9</accession>
<reference evidence="2 3" key="1">
    <citation type="submission" date="2024-11" db="EMBL/GenBank/DDBJ databases">
        <title>Chromosome-level genome assembly of the freshwater bivalve Anodonta woodiana.</title>
        <authorList>
            <person name="Chen X."/>
        </authorList>
    </citation>
    <scope>NUCLEOTIDE SEQUENCE [LARGE SCALE GENOMIC DNA]</scope>
    <source>
        <strain evidence="2">MN2024</strain>
        <tissue evidence="2">Gills</tissue>
    </source>
</reference>
<name>A0ABD3XQX9_SINWO</name>
<dbReference type="Proteomes" id="UP001634394">
    <property type="component" value="Unassembled WGS sequence"/>
</dbReference>
<feature type="region of interest" description="Disordered" evidence="1">
    <location>
        <begin position="68"/>
        <end position="94"/>
    </location>
</feature>
<sequence>MLNENGETVFQTVDRFQPLPELWAISRAEKIFSDGCSAAVKNKDGHSADKTSLIPVDYIVKTFVIKSDDPDLPGNDENSAPHNETSDSHQDLSLCPEVNIVQDIAYEENDFDAETVSSELG</sequence>
<gene>
    <name evidence="2" type="ORF">ACJMK2_001004</name>
</gene>
<feature type="non-terminal residue" evidence="2">
    <location>
        <position position="121"/>
    </location>
</feature>
<evidence type="ECO:0000313" key="3">
    <source>
        <dbReference type="Proteomes" id="UP001634394"/>
    </source>
</evidence>
<evidence type="ECO:0000256" key="1">
    <source>
        <dbReference type="SAM" id="MobiDB-lite"/>
    </source>
</evidence>